<dbReference type="InterPro" id="IPR032795">
    <property type="entry name" value="DUF3741-assoc"/>
</dbReference>
<sequence length="536" mass="60897">MASKGTGLEESFSPSSFQLLEVSRGAQKLNQMSDSWSKGLSYEGHSKEIAKDLLRGALDLQDSLIMLGKLQEASRYMSQLKKKQKEKFEMGRTEEFGIESRDSNRFRDRNYRMGFQNPRLSADGSSRDCFEDLRDVIRESFARQNLLPEASADKKKKFHQRNLHLASEIPSTSSSQSSTAYSNNFTSTDSSISSTALQKKAKAPNLIARLMGLEEVPSEHFQHTLQKQMGSEKILNQRRQLFDIEKPKVKRSQYLVKKVNTRQKKPHEILETMQFEGLLRSKSVKEFRTSSDPYGDFHVKQSRIDDIAPIVLIKPLHIPHPEKEEHFTPTLGKEVALNAKTVLRKPKLKEVIPPWELNNQEMAFKPVKMPRKTEAEENPVGRTNKDEMLKCHKVVEDKPEDKKVKTKEKRSCKSQVSGPLTHQPKKKEFNYKKVDCIQKVKTSSRKAAEKEIVKSADVLRSRDQANITAAKPRLLKKASKVTKVPTPQKLSITTPNTILKPTTNTTVGTSKHQEKKKMSPSESMPAKSLVSLLSSL</sequence>
<evidence type="ECO:0000313" key="3">
    <source>
        <dbReference type="EMBL" id="KAF5748578.1"/>
    </source>
</evidence>
<organism evidence="3 4">
    <name type="scientific">Tripterygium wilfordii</name>
    <name type="common">Thunder God vine</name>
    <dbReference type="NCBI Taxonomy" id="458696"/>
    <lineage>
        <taxon>Eukaryota</taxon>
        <taxon>Viridiplantae</taxon>
        <taxon>Streptophyta</taxon>
        <taxon>Embryophyta</taxon>
        <taxon>Tracheophyta</taxon>
        <taxon>Spermatophyta</taxon>
        <taxon>Magnoliopsida</taxon>
        <taxon>eudicotyledons</taxon>
        <taxon>Gunneridae</taxon>
        <taxon>Pentapetalae</taxon>
        <taxon>rosids</taxon>
        <taxon>fabids</taxon>
        <taxon>Celastrales</taxon>
        <taxon>Celastraceae</taxon>
        <taxon>Tripterygium</taxon>
    </lineage>
</organism>
<feature type="region of interest" description="Disordered" evidence="1">
    <location>
        <begin position="477"/>
        <end position="536"/>
    </location>
</feature>
<evidence type="ECO:0000313" key="4">
    <source>
        <dbReference type="Proteomes" id="UP000593562"/>
    </source>
</evidence>
<evidence type="ECO:0000256" key="1">
    <source>
        <dbReference type="SAM" id="MobiDB-lite"/>
    </source>
</evidence>
<feature type="compositionally biased region" description="Polar residues" evidence="1">
    <location>
        <begin position="183"/>
        <end position="197"/>
    </location>
</feature>
<dbReference type="PANTHER" id="PTHR34282:SF2">
    <property type="entry name" value="DUF3741 DOMAIN-CONTAINING PROTEIN"/>
    <property type="match status" value="1"/>
</dbReference>
<gene>
    <name evidence="3" type="ORF">HS088_TW04G00535</name>
</gene>
<reference evidence="3 4" key="1">
    <citation type="journal article" date="2020" name="Nat. Commun.">
        <title>Genome of Tripterygium wilfordii and identification of cytochrome P450 involved in triptolide biosynthesis.</title>
        <authorList>
            <person name="Tu L."/>
            <person name="Su P."/>
            <person name="Zhang Z."/>
            <person name="Gao L."/>
            <person name="Wang J."/>
            <person name="Hu T."/>
            <person name="Zhou J."/>
            <person name="Zhang Y."/>
            <person name="Zhao Y."/>
            <person name="Liu Y."/>
            <person name="Song Y."/>
            <person name="Tong Y."/>
            <person name="Lu Y."/>
            <person name="Yang J."/>
            <person name="Xu C."/>
            <person name="Jia M."/>
            <person name="Peters R.J."/>
            <person name="Huang L."/>
            <person name="Gao W."/>
        </authorList>
    </citation>
    <scope>NUCLEOTIDE SEQUENCE [LARGE SCALE GENOMIC DNA]</scope>
    <source>
        <strain evidence="4">cv. XIE 37</strain>
        <tissue evidence="3">Leaf</tissue>
    </source>
</reference>
<keyword evidence="4" id="KW-1185">Reference proteome</keyword>
<feature type="region of interest" description="Disordered" evidence="1">
    <location>
        <begin position="166"/>
        <end position="197"/>
    </location>
</feature>
<name>A0A7J7DQE2_TRIWF</name>
<dbReference type="Proteomes" id="UP000593562">
    <property type="component" value="Unassembled WGS sequence"/>
</dbReference>
<evidence type="ECO:0000259" key="2">
    <source>
        <dbReference type="Pfam" id="PF14383"/>
    </source>
</evidence>
<dbReference type="InParanoid" id="A0A7J7DQE2"/>
<feature type="compositionally biased region" description="Low complexity" evidence="1">
    <location>
        <begin position="167"/>
        <end position="182"/>
    </location>
</feature>
<dbReference type="FunCoup" id="A0A7J7DQE2">
    <property type="interactions" value="573"/>
</dbReference>
<comment type="caution">
    <text evidence="3">The sequence shown here is derived from an EMBL/GenBank/DDBJ whole genome shotgun (WGS) entry which is preliminary data.</text>
</comment>
<accession>A0A7J7DQE2</accession>
<feature type="domain" description="DUF3741" evidence="2">
    <location>
        <begin position="200"/>
        <end position="221"/>
    </location>
</feature>
<dbReference type="Pfam" id="PF14383">
    <property type="entry name" value="VARLMGL"/>
    <property type="match status" value="1"/>
</dbReference>
<dbReference type="PANTHER" id="PTHR34282">
    <property type="entry name" value="OS01G0228800 PROTEIN-RELATED"/>
    <property type="match status" value="1"/>
</dbReference>
<feature type="compositionally biased region" description="Polar residues" evidence="1">
    <location>
        <begin position="488"/>
        <end position="510"/>
    </location>
</feature>
<dbReference type="AlphaFoldDB" id="A0A7J7DQE2"/>
<dbReference type="EMBL" id="JAAARO010000004">
    <property type="protein sequence ID" value="KAF5748578.1"/>
    <property type="molecule type" value="Genomic_DNA"/>
</dbReference>
<protein>
    <recommendedName>
        <fullName evidence="2">DUF3741 domain-containing protein</fullName>
    </recommendedName>
</protein>
<proteinExistence type="predicted"/>
<feature type="region of interest" description="Disordered" evidence="1">
    <location>
        <begin position="399"/>
        <end position="423"/>
    </location>
</feature>